<keyword evidence="1" id="KW-1133">Transmembrane helix</keyword>
<dbReference type="EMBL" id="GL983903">
    <property type="protein sequence ID" value="EGR31230.1"/>
    <property type="molecule type" value="Genomic_DNA"/>
</dbReference>
<gene>
    <name evidence="2" type="ORF">IMG5_115330</name>
</gene>
<proteinExistence type="predicted"/>
<keyword evidence="1" id="KW-0812">Transmembrane</keyword>
<sequence length="118" mass="14397">MKIILNIYYYYFRYQFQYFLLVYYLDLQALFHLFLELIQWLFLYVSHHQQQAIVQKTQKNSIKVLQNLYNQLKQNFQFVKQFKIKTKSINIGDYNLDNIFSYNYVSLVIEGVPASLIV</sequence>
<dbReference type="Proteomes" id="UP000008983">
    <property type="component" value="Unassembled WGS sequence"/>
</dbReference>
<evidence type="ECO:0000313" key="2">
    <source>
        <dbReference type="EMBL" id="EGR31230.1"/>
    </source>
</evidence>
<evidence type="ECO:0000313" key="3">
    <source>
        <dbReference type="Proteomes" id="UP000008983"/>
    </source>
</evidence>
<dbReference type="GeneID" id="14907368"/>
<evidence type="ECO:0000256" key="1">
    <source>
        <dbReference type="SAM" id="Phobius"/>
    </source>
</evidence>
<protein>
    <recommendedName>
        <fullName evidence="4">Transmembrane protein</fullName>
    </recommendedName>
</protein>
<keyword evidence="3" id="KW-1185">Reference proteome</keyword>
<dbReference type="RefSeq" id="XP_004034716.1">
    <property type="nucleotide sequence ID" value="XM_004034668.1"/>
</dbReference>
<feature type="transmembrane region" description="Helical" evidence="1">
    <location>
        <begin position="21"/>
        <end position="45"/>
    </location>
</feature>
<dbReference type="InParanoid" id="G0QU72"/>
<name>G0QU72_ICHMU</name>
<evidence type="ECO:0008006" key="4">
    <source>
        <dbReference type="Google" id="ProtNLM"/>
    </source>
</evidence>
<keyword evidence="1" id="KW-0472">Membrane</keyword>
<reference evidence="2 3" key="1">
    <citation type="submission" date="2011-07" db="EMBL/GenBank/DDBJ databases">
        <authorList>
            <person name="Coyne R."/>
            <person name="Brami D."/>
            <person name="Johnson J."/>
            <person name="Hostetler J."/>
            <person name="Hannick L."/>
            <person name="Clark T."/>
            <person name="Cassidy-Hanley D."/>
            <person name="Inman J."/>
        </authorList>
    </citation>
    <scope>NUCLEOTIDE SEQUENCE [LARGE SCALE GENOMIC DNA]</scope>
    <source>
        <strain evidence="2 3">G5</strain>
    </source>
</reference>
<organism evidence="2 3">
    <name type="scientific">Ichthyophthirius multifiliis</name>
    <name type="common">White spot disease agent</name>
    <name type="synonym">Ich</name>
    <dbReference type="NCBI Taxonomy" id="5932"/>
    <lineage>
        <taxon>Eukaryota</taxon>
        <taxon>Sar</taxon>
        <taxon>Alveolata</taxon>
        <taxon>Ciliophora</taxon>
        <taxon>Intramacronucleata</taxon>
        <taxon>Oligohymenophorea</taxon>
        <taxon>Hymenostomatida</taxon>
        <taxon>Ophryoglenina</taxon>
        <taxon>Ichthyophthirius</taxon>
    </lineage>
</organism>
<accession>G0QU72</accession>
<dbReference type="AlphaFoldDB" id="G0QU72"/>